<evidence type="ECO:0000313" key="1">
    <source>
        <dbReference type="EMBL" id="CAH1969057.1"/>
    </source>
</evidence>
<dbReference type="AlphaFoldDB" id="A0A9P0K7Q5"/>
<dbReference type="EMBL" id="CAKOFQ010006759">
    <property type="protein sequence ID" value="CAH1969057.1"/>
    <property type="molecule type" value="Genomic_DNA"/>
</dbReference>
<reference evidence="1" key="1">
    <citation type="submission" date="2022-03" db="EMBL/GenBank/DDBJ databases">
        <authorList>
            <person name="Sayadi A."/>
        </authorList>
    </citation>
    <scope>NUCLEOTIDE SEQUENCE</scope>
</reference>
<evidence type="ECO:0000313" key="2">
    <source>
        <dbReference type="Proteomes" id="UP001152888"/>
    </source>
</evidence>
<name>A0A9P0K7Q5_ACAOB</name>
<dbReference type="Proteomes" id="UP001152888">
    <property type="component" value="Unassembled WGS sequence"/>
</dbReference>
<gene>
    <name evidence="1" type="ORF">ACAOBT_LOCUS8203</name>
</gene>
<proteinExistence type="predicted"/>
<sequence length="88" mass="10419">MNTNSDGLFILFYFSRLQTIPLFPLRSPFMPRQTTTGPKARLYRKKCTYFSQFCREGYGLKVPILANPAIRVNRIKHIRQFYSTFNSF</sequence>
<protein>
    <submittedName>
        <fullName evidence="1">Uncharacterized protein</fullName>
    </submittedName>
</protein>
<comment type="caution">
    <text evidence="1">The sequence shown here is derived from an EMBL/GenBank/DDBJ whole genome shotgun (WGS) entry which is preliminary data.</text>
</comment>
<organism evidence="1 2">
    <name type="scientific">Acanthoscelides obtectus</name>
    <name type="common">Bean weevil</name>
    <name type="synonym">Bruchus obtectus</name>
    <dbReference type="NCBI Taxonomy" id="200917"/>
    <lineage>
        <taxon>Eukaryota</taxon>
        <taxon>Metazoa</taxon>
        <taxon>Ecdysozoa</taxon>
        <taxon>Arthropoda</taxon>
        <taxon>Hexapoda</taxon>
        <taxon>Insecta</taxon>
        <taxon>Pterygota</taxon>
        <taxon>Neoptera</taxon>
        <taxon>Endopterygota</taxon>
        <taxon>Coleoptera</taxon>
        <taxon>Polyphaga</taxon>
        <taxon>Cucujiformia</taxon>
        <taxon>Chrysomeloidea</taxon>
        <taxon>Chrysomelidae</taxon>
        <taxon>Bruchinae</taxon>
        <taxon>Bruchini</taxon>
        <taxon>Acanthoscelides</taxon>
    </lineage>
</organism>
<keyword evidence="2" id="KW-1185">Reference proteome</keyword>
<accession>A0A9P0K7Q5</accession>